<dbReference type="CDD" id="cd10017">
    <property type="entry name" value="B3_DNA"/>
    <property type="match status" value="3"/>
</dbReference>
<dbReference type="PROSITE" id="PS50863">
    <property type="entry name" value="B3"/>
    <property type="match status" value="3"/>
</dbReference>
<dbReference type="Pfam" id="PF02362">
    <property type="entry name" value="B3"/>
    <property type="match status" value="3"/>
</dbReference>
<dbReference type="PANTHER" id="PTHR31391">
    <property type="entry name" value="B3 DOMAIN-CONTAINING PROTEIN OS11G0197600-RELATED"/>
    <property type="match status" value="1"/>
</dbReference>
<accession>A0ABU6RGD2</accession>
<keyword evidence="2" id="KW-0805">Transcription regulation</keyword>
<dbReference type="SMART" id="SM01019">
    <property type="entry name" value="B3"/>
    <property type="match status" value="3"/>
</dbReference>
<name>A0ABU6RGD2_9FABA</name>
<reference evidence="7 8" key="1">
    <citation type="journal article" date="2023" name="Plants (Basel)">
        <title>Bridging the Gap: Combining Genomics and Transcriptomics Approaches to Understand Stylosanthes scabra, an Orphan Legume from the Brazilian Caatinga.</title>
        <authorList>
            <person name="Ferreira-Neto J.R.C."/>
            <person name="da Silva M.D."/>
            <person name="Binneck E."/>
            <person name="de Melo N.F."/>
            <person name="da Silva R.H."/>
            <person name="de Melo A.L.T.M."/>
            <person name="Pandolfi V."/>
            <person name="Bustamante F.O."/>
            <person name="Brasileiro-Vidal A.C."/>
            <person name="Benko-Iseppon A.M."/>
        </authorList>
    </citation>
    <scope>NUCLEOTIDE SEQUENCE [LARGE SCALE GENOMIC DNA]</scope>
    <source>
        <tissue evidence="7">Leaves</tissue>
    </source>
</reference>
<evidence type="ECO:0000256" key="3">
    <source>
        <dbReference type="ARBA" id="ARBA00023125"/>
    </source>
</evidence>
<feature type="domain" description="TF-B3" evidence="6">
    <location>
        <begin position="222"/>
        <end position="314"/>
    </location>
</feature>
<keyword evidence="8" id="KW-1185">Reference proteome</keyword>
<feature type="domain" description="TF-B3" evidence="6">
    <location>
        <begin position="19"/>
        <end position="113"/>
    </location>
</feature>
<evidence type="ECO:0000256" key="1">
    <source>
        <dbReference type="ARBA" id="ARBA00004123"/>
    </source>
</evidence>
<dbReference type="InterPro" id="IPR003340">
    <property type="entry name" value="B3_DNA-bd"/>
</dbReference>
<keyword evidence="5" id="KW-0539">Nucleus</keyword>
<comment type="caution">
    <text evidence="7">The sequence shown here is derived from an EMBL/GenBank/DDBJ whole genome shotgun (WGS) entry which is preliminary data.</text>
</comment>
<evidence type="ECO:0000313" key="8">
    <source>
        <dbReference type="Proteomes" id="UP001341840"/>
    </source>
</evidence>
<keyword evidence="4" id="KW-0804">Transcription</keyword>
<organism evidence="7 8">
    <name type="scientific">Stylosanthes scabra</name>
    <dbReference type="NCBI Taxonomy" id="79078"/>
    <lineage>
        <taxon>Eukaryota</taxon>
        <taxon>Viridiplantae</taxon>
        <taxon>Streptophyta</taxon>
        <taxon>Embryophyta</taxon>
        <taxon>Tracheophyta</taxon>
        <taxon>Spermatophyta</taxon>
        <taxon>Magnoliopsida</taxon>
        <taxon>eudicotyledons</taxon>
        <taxon>Gunneridae</taxon>
        <taxon>Pentapetalae</taxon>
        <taxon>rosids</taxon>
        <taxon>fabids</taxon>
        <taxon>Fabales</taxon>
        <taxon>Fabaceae</taxon>
        <taxon>Papilionoideae</taxon>
        <taxon>50 kb inversion clade</taxon>
        <taxon>dalbergioids sensu lato</taxon>
        <taxon>Dalbergieae</taxon>
        <taxon>Pterocarpus clade</taxon>
        <taxon>Stylosanthes</taxon>
    </lineage>
</organism>
<dbReference type="Proteomes" id="UP001341840">
    <property type="component" value="Unassembled WGS sequence"/>
</dbReference>
<evidence type="ECO:0000256" key="5">
    <source>
        <dbReference type="ARBA" id="ARBA00023242"/>
    </source>
</evidence>
<dbReference type="InterPro" id="IPR015300">
    <property type="entry name" value="DNA-bd_pseudobarrel_sf"/>
</dbReference>
<protein>
    <recommendedName>
        <fullName evidence="6">TF-B3 domain-containing protein</fullName>
    </recommendedName>
</protein>
<dbReference type="PANTHER" id="PTHR31391:SF4">
    <property type="entry name" value="B3 DOMAIN-CONTAINING PROTEIN OS03G0184500"/>
    <property type="match status" value="1"/>
</dbReference>
<dbReference type="SUPFAM" id="SSF101936">
    <property type="entry name" value="DNA-binding pseudobarrel domain"/>
    <property type="match status" value="3"/>
</dbReference>
<evidence type="ECO:0000313" key="7">
    <source>
        <dbReference type="EMBL" id="MED6123102.1"/>
    </source>
</evidence>
<dbReference type="InterPro" id="IPR044837">
    <property type="entry name" value="REM16-like"/>
</dbReference>
<feature type="domain" description="TF-B3" evidence="6">
    <location>
        <begin position="420"/>
        <end position="478"/>
    </location>
</feature>
<gene>
    <name evidence="7" type="ORF">PIB30_046136</name>
</gene>
<keyword evidence="3" id="KW-0238">DNA-binding</keyword>
<dbReference type="Gene3D" id="2.40.330.10">
    <property type="entry name" value="DNA-binding pseudobarrel domain"/>
    <property type="match status" value="3"/>
</dbReference>
<proteinExistence type="predicted"/>
<comment type="subcellular location">
    <subcellularLocation>
        <location evidence="1">Nucleus</location>
    </subcellularLocation>
</comment>
<sequence>MMREEDEATPPMDNSNPVIFFKIILSSALEDGKLKFPNSFTKKYGDGLSNPVFLKPPDGTEWKVNWTKDDDDGIFLEHGWDEFAIYYNLDHGHLMFFEYKNTSEFEVLICETSGLEIDYPFNVIQQENERIKNMVDQVFDDMPQSQNNRMKSPTSYPQLYLPLLDQINSNECQGTSFDKSTFASIKKELDEDIGGSTPCPRVEQLRETLNKATTSKSRRNPFFMVILKPSYANSYSLNIPSRFTRKYLRKQAKTVILQVHDQGRTWPVAYSVGKFNSGWKTFAKDNNLNVGDHCVFELTNPKGLYFKVSISRIGEETLPLSQVEGDRVNCLDPLDYAESESDIVVKAVKKKTKRTSMAIHRDFQPDEETLKEAKKFTSENPFFMVIVKPSFLGERRPCIPLFLVKNYLQKTHLVTFKFGGRAWHLKFLHYAKYKTAVKFSTGWGQFCRECELKARDICIFELINKEDAVFDVHLFRCQI</sequence>
<dbReference type="EMBL" id="JASCZI010030494">
    <property type="protein sequence ID" value="MED6123102.1"/>
    <property type="molecule type" value="Genomic_DNA"/>
</dbReference>
<evidence type="ECO:0000259" key="6">
    <source>
        <dbReference type="PROSITE" id="PS50863"/>
    </source>
</evidence>
<evidence type="ECO:0000256" key="4">
    <source>
        <dbReference type="ARBA" id="ARBA00023163"/>
    </source>
</evidence>
<evidence type="ECO:0000256" key="2">
    <source>
        <dbReference type="ARBA" id="ARBA00023015"/>
    </source>
</evidence>